<accession>A0A3D9HR69</accession>
<comment type="caution">
    <text evidence="2">The sequence shown here is derived from an EMBL/GenBank/DDBJ whole genome shotgun (WGS) entry which is preliminary data.</text>
</comment>
<dbReference type="SUPFAM" id="SSF52266">
    <property type="entry name" value="SGNH hydrolase"/>
    <property type="match status" value="1"/>
</dbReference>
<gene>
    <name evidence="2" type="ORF">DFP95_13529</name>
</gene>
<protein>
    <submittedName>
        <fullName evidence="2">Lysophospholipase L1-like esterase</fullName>
    </submittedName>
</protein>
<dbReference type="PANTHER" id="PTHR30383:SF27">
    <property type="entry name" value="SPORE GERMINATION LIPASE LIPC"/>
    <property type="match status" value="1"/>
</dbReference>
<evidence type="ECO:0000259" key="1">
    <source>
        <dbReference type="Pfam" id="PF13472"/>
    </source>
</evidence>
<dbReference type="GO" id="GO:0004622">
    <property type="term" value="F:phosphatidylcholine lysophospholipase activity"/>
    <property type="evidence" value="ECO:0007669"/>
    <property type="project" value="TreeGrafter"/>
</dbReference>
<dbReference type="AlphaFoldDB" id="A0A3D9HR69"/>
<evidence type="ECO:0000313" key="2">
    <source>
        <dbReference type="EMBL" id="RED51949.1"/>
    </source>
</evidence>
<organism evidence="2 3">
    <name type="scientific">Cohnella lupini</name>
    <dbReference type="NCBI Taxonomy" id="1294267"/>
    <lineage>
        <taxon>Bacteria</taxon>
        <taxon>Bacillati</taxon>
        <taxon>Bacillota</taxon>
        <taxon>Bacilli</taxon>
        <taxon>Bacillales</taxon>
        <taxon>Paenibacillaceae</taxon>
        <taxon>Cohnella</taxon>
    </lineage>
</organism>
<feature type="domain" description="SGNH hydrolase-type esterase" evidence="1">
    <location>
        <begin position="6"/>
        <end position="194"/>
    </location>
</feature>
<dbReference type="Gene3D" id="3.40.50.1110">
    <property type="entry name" value="SGNH hydrolase"/>
    <property type="match status" value="1"/>
</dbReference>
<name>A0A3D9HR69_9BACL</name>
<dbReference type="InterPro" id="IPR013830">
    <property type="entry name" value="SGNH_hydro"/>
</dbReference>
<dbReference type="EMBL" id="QRDY01000035">
    <property type="protein sequence ID" value="RED51949.1"/>
    <property type="molecule type" value="Genomic_DNA"/>
</dbReference>
<keyword evidence="3" id="KW-1185">Reference proteome</keyword>
<proteinExistence type="predicted"/>
<evidence type="ECO:0000313" key="3">
    <source>
        <dbReference type="Proteomes" id="UP000256869"/>
    </source>
</evidence>
<dbReference type="PANTHER" id="PTHR30383">
    <property type="entry name" value="THIOESTERASE 1/PROTEASE 1/LYSOPHOSPHOLIPASE L1"/>
    <property type="match status" value="1"/>
</dbReference>
<dbReference type="Pfam" id="PF13472">
    <property type="entry name" value="Lipase_GDSL_2"/>
    <property type="match status" value="1"/>
</dbReference>
<sequence>MIHYAAIGDSLTAGVGDLFGGGFVPKYGRWIQHSLNQQVVYDKIALSGATSSEILSVAEHDYRARAVLRNADIITITAGGNDMVDAAKVYAYDQNPEVFRQAVARSRNNIAGILGVIRQLKAGGGPYLVRAVDLYNPSPSLQEGNLWIRRFNSNLESLQDGYMRVANIFDAFQGRERELLAIDRFHPNGRGYAVIAEELNRQGYRPL</sequence>
<dbReference type="InterPro" id="IPR036514">
    <property type="entry name" value="SGNH_hydro_sf"/>
</dbReference>
<dbReference type="RefSeq" id="WP_181907634.1">
    <property type="nucleotide sequence ID" value="NZ_QRDY01000035.1"/>
</dbReference>
<dbReference type="Proteomes" id="UP000256869">
    <property type="component" value="Unassembled WGS sequence"/>
</dbReference>
<reference evidence="2 3" key="1">
    <citation type="submission" date="2018-07" db="EMBL/GenBank/DDBJ databases">
        <title>Genomic Encyclopedia of Type Strains, Phase III (KMG-III): the genomes of soil and plant-associated and newly described type strains.</title>
        <authorList>
            <person name="Whitman W."/>
        </authorList>
    </citation>
    <scope>NUCLEOTIDE SEQUENCE [LARGE SCALE GENOMIC DNA]</scope>
    <source>
        <strain evidence="2 3">CECT 8236</strain>
    </source>
</reference>
<dbReference type="InterPro" id="IPR051532">
    <property type="entry name" value="Ester_Hydrolysis_Enzymes"/>
</dbReference>